<protein>
    <submittedName>
        <fullName evidence="1">NAD-dependent epimerase/dehydratase</fullName>
    </submittedName>
</protein>
<organism evidence="1 2">
    <name type="scientific">Pithovirus sibericum</name>
    <dbReference type="NCBI Taxonomy" id="1450746"/>
    <lineage>
        <taxon>Viruses</taxon>
        <taxon>Pithoviruses</taxon>
        <taxon>Orthopithovirinae</taxon>
        <taxon>Alphapithovirus</taxon>
        <taxon>Alphapithovirus sibericum</taxon>
    </lineage>
</organism>
<dbReference type="KEGG" id="vg:18266412"/>
<reference evidence="1 2" key="1">
    <citation type="journal article" date="2014" name="Proc. Natl. Acad. Sci. U.S.A.">
        <title>Thirty-thousand-year-old distant relative of giant icosahedral DNA viruses with a pandoravirus morphology.</title>
        <authorList>
            <person name="Legendre M."/>
            <person name="Bartoli J."/>
            <person name="Shmakova L."/>
            <person name="Jeudy S."/>
            <person name="Labadie K."/>
            <person name="Adrait A."/>
            <person name="Lescot M."/>
            <person name="Poirot O."/>
            <person name="Bertaux L."/>
            <person name="Bruley C."/>
            <person name="Coute Y."/>
            <person name="Rivkina E."/>
            <person name="Abergel C."/>
            <person name="Claverie J.M."/>
        </authorList>
    </citation>
    <scope>NUCLEOTIDE SEQUENCE [LARGE SCALE GENOMIC DNA]</scope>
    <source>
        <strain evidence="1">P1084-T</strain>
    </source>
</reference>
<dbReference type="RefSeq" id="YP_009001286.1">
    <property type="nucleotide sequence ID" value="NC_023423.1"/>
</dbReference>
<gene>
    <name evidence="1" type="ORF">pv_385</name>
</gene>
<proteinExistence type="predicted"/>
<dbReference type="Proteomes" id="UP000202176">
    <property type="component" value="Segment"/>
</dbReference>
<accession>W5S5F1</accession>
<name>W5S5F1_9VIRU</name>
<evidence type="ECO:0000313" key="2">
    <source>
        <dbReference type="Proteomes" id="UP000202176"/>
    </source>
</evidence>
<dbReference type="EMBL" id="KF740664">
    <property type="protein sequence ID" value="AHH01951.1"/>
    <property type="molecule type" value="Genomic_DNA"/>
</dbReference>
<evidence type="ECO:0000313" key="1">
    <source>
        <dbReference type="EMBL" id="AHH01951.1"/>
    </source>
</evidence>
<keyword evidence="2" id="KW-1185">Reference proteome</keyword>
<dbReference type="GeneID" id="18266412"/>
<sequence length="231" mass="26837">MGSEANQGFLVLGSDEWIGRIVISYLKNLGEDYFIFHPTTMDRNSIQESIEYYRPAYLLNCRGTDLTLFPENNKENQKLCDEFSLLAKVCQDKKVHLTQLYIDCSKEDLPDIMQKELTETSLVLRFSFPLHYDLSSENFLSHLQVSDKEKNYPVSILPDVIPKCLQMIKDEICGDFSLSHPEKISVQKISQIYHEVANRKEISNLSPIEKSLSKIFRLHLIELERNQLLEM</sequence>